<feature type="domain" description="FHA" evidence="2">
    <location>
        <begin position="83"/>
        <end position="132"/>
    </location>
</feature>
<dbReference type="SMART" id="SM00240">
    <property type="entry name" value="FHA"/>
    <property type="match status" value="1"/>
</dbReference>
<dbReference type="InterPro" id="IPR000253">
    <property type="entry name" value="FHA_dom"/>
</dbReference>
<dbReference type="Proteomes" id="UP000184295">
    <property type="component" value="Unassembled WGS sequence"/>
</dbReference>
<dbReference type="PANTHER" id="PTHR23308">
    <property type="entry name" value="NUCLEAR INHIBITOR OF PROTEIN PHOSPHATASE-1"/>
    <property type="match status" value="1"/>
</dbReference>
<keyword evidence="1" id="KW-0597">Phosphoprotein</keyword>
<dbReference type="PROSITE" id="PS50006">
    <property type="entry name" value="FHA_DOMAIN"/>
    <property type="match status" value="1"/>
</dbReference>
<keyword evidence="4" id="KW-1185">Reference proteome</keyword>
<dbReference type="STRING" id="1121881.SAMN02745225_00954"/>
<gene>
    <name evidence="3" type="ORF">SAMN02745225_00954</name>
</gene>
<dbReference type="Gene3D" id="2.60.200.20">
    <property type="match status" value="1"/>
</dbReference>
<dbReference type="InterPro" id="IPR026870">
    <property type="entry name" value="Zinc_ribbon_dom"/>
</dbReference>
<evidence type="ECO:0000259" key="2">
    <source>
        <dbReference type="PROSITE" id="PS50006"/>
    </source>
</evidence>
<dbReference type="InterPro" id="IPR008984">
    <property type="entry name" value="SMAD_FHA_dom_sf"/>
</dbReference>
<dbReference type="OrthoDB" id="9815925at2"/>
<dbReference type="Pfam" id="PF13240">
    <property type="entry name" value="Zn_Ribbon_1"/>
    <property type="match status" value="1"/>
</dbReference>
<dbReference type="AlphaFoldDB" id="A0A1M4UFQ4"/>
<dbReference type="EMBL" id="FQUL01000010">
    <property type="protein sequence ID" value="SHE55591.1"/>
    <property type="molecule type" value="Genomic_DNA"/>
</dbReference>
<evidence type="ECO:0000256" key="1">
    <source>
        <dbReference type="ARBA" id="ARBA00022553"/>
    </source>
</evidence>
<dbReference type="Pfam" id="PF00498">
    <property type="entry name" value="FHA"/>
    <property type="match status" value="1"/>
</dbReference>
<dbReference type="InterPro" id="IPR050923">
    <property type="entry name" value="Cell_Proc_Reg/RNA_Proc"/>
</dbReference>
<protein>
    <submittedName>
        <fullName evidence="3">Zinc-ribbon domain-containing protein</fullName>
    </submittedName>
</protein>
<accession>A0A1M4UFQ4</accession>
<evidence type="ECO:0000313" key="3">
    <source>
        <dbReference type="EMBL" id="SHE55591.1"/>
    </source>
</evidence>
<reference evidence="4" key="1">
    <citation type="submission" date="2016-11" db="EMBL/GenBank/DDBJ databases">
        <authorList>
            <person name="Varghese N."/>
            <person name="Submissions S."/>
        </authorList>
    </citation>
    <scope>NUCLEOTIDE SEQUENCE [LARGE SCALE GENOMIC DNA]</scope>
    <source>
        <strain evidence="4">DSM 19514</strain>
    </source>
</reference>
<sequence length="162" mass="18100">MITCLSCGHGNQDGSRYCSSCGRPLVVQEDETTSSFVQLDLVSDTNDEVYLRALSEVPQGQAALVVRVGEGAGSRFDLDRELTTVGRHPESDIFLDDVTVSRRHAEIRRTAHGYEIKDTGSLNGSYLNKERVESAVLRHGDELQIGKYRFTFVSFDVEQEQR</sequence>
<proteinExistence type="predicted"/>
<dbReference type="SUPFAM" id="SSF49879">
    <property type="entry name" value="SMAD/FHA domain"/>
    <property type="match status" value="1"/>
</dbReference>
<name>A0A1M4UFQ4_9ACTN</name>
<evidence type="ECO:0000313" key="4">
    <source>
        <dbReference type="Proteomes" id="UP000184295"/>
    </source>
</evidence>
<organism evidence="3 4">
    <name type="scientific">Ferrithrix thermotolerans DSM 19514</name>
    <dbReference type="NCBI Taxonomy" id="1121881"/>
    <lineage>
        <taxon>Bacteria</taxon>
        <taxon>Bacillati</taxon>
        <taxon>Actinomycetota</taxon>
        <taxon>Acidimicrobiia</taxon>
        <taxon>Acidimicrobiales</taxon>
        <taxon>Acidimicrobiaceae</taxon>
        <taxon>Ferrithrix</taxon>
    </lineage>
</organism>